<keyword evidence="2" id="KW-0808">Transferase</keyword>
<dbReference type="InParanoid" id="A0A0G4EH38"/>
<keyword evidence="4" id="KW-0732">Signal</keyword>
<sequence>MVVSLLACVVHLVLVRMSDAVDLGKGERAGLRRRLNDGDGSKKGQSEAAMGSGRMFDAVAPRYDFVNRVMSMGMDRAWRRRLVQTLQLEPSDRVLDVATGTADVAILVGQQMKSRENDTKRDGPCVIGVDPSANMLAVGRDKVSRAFLNDTVSLELGDALALQYEDSSFDKISISFGIRNVPAASRITALEEFHRVIKKEQGKRLAILEISEPAGTGLLARLARWFIRLNALVGAWLSGRRREYRHLLDSIQAFPKQDDFCYMIDKAGFTVLGVETMGFGTVKIFVAEPKATR</sequence>
<dbReference type="EMBL" id="CDMY01000225">
    <property type="protein sequence ID" value="CEL94684.1"/>
    <property type="molecule type" value="Genomic_DNA"/>
</dbReference>
<dbReference type="PhylomeDB" id="A0A0G4EH38"/>
<keyword evidence="1" id="KW-0489">Methyltransferase</keyword>
<dbReference type="VEuPathDB" id="CryptoDB:Vbra_7357"/>
<dbReference type="CDD" id="cd02440">
    <property type="entry name" value="AdoMet_MTases"/>
    <property type="match status" value="1"/>
</dbReference>
<dbReference type="Proteomes" id="UP000041254">
    <property type="component" value="Unassembled WGS sequence"/>
</dbReference>
<dbReference type="AlphaFoldDB" id="A0A0G4EH38"/>
<dbReference type="PROSITE" id="PS51608">
    <property type="entry name" value="SAM_MT_UBIE"/>
    <property type="match status" value="1"/>
</dbReference>
<keyword evidence="3" id="KW-0949">S-adenosyl-L-methionine</keyword>
<dbReference type="STRING" id="1169540.A0A0G4EH38"/>
<gene>
    <name evidence="5" type="ORF">Vbra_7357</name>
</gene>
<feature type="chain" id="PRO_5005187759" description="2-methoxy-6-polyprenyl-1,4-benzoquinol methylase" evidence="4">
    <location>
        <begin position="21"/>
        <end position="293"/>
    </location>
</feature>
<dbReference type="PANTHER" id="PTHR43591:SF24">
    <property type="entry name" value="2-METHOXY-6-POLYPRENYL-1,4-BENZOQUINOL METHYLASE, MITOCHONDRIAL"/>
    <property type="match status" value="1"/>
</dbReference>
<evidence type="ECO:0000256" key="3">
    <source>
        <dbReference type="ARBA" id="ARBA00022691"/>
    </source>
</evidence>
<evidence type="ECO:0000256" key="4">
    <source>
        <dbReference type="SAM" id="SignalP"/>
    </source>
</evidence>
<dbReference type="OMA" id="RYYWDTI"/>
<dbReference type="Pfam" id="PF01209">
    <property type="entry name" value="Ubie_methyltran"/>
    <property type="match status" value="1"/>
</dbReference>
<dbReference type="NCBIfam" id="TIGR01934">
    <property type="entry name" value="MenG_MenH_UbiE"/>
    <property type="match status" value="1"/>
</dbReference>
<dbReference type="InterPro" id="IPR004033">
    <property type="entry name" value="UbiE/COQ5_MeTrFase"/>
</dbReference>
<evidence type="ECO:0000256" key="2">
    <source>
        <dbReference type="ARBA" id="ARBA00022679"/>
    </source>
</evidence>
<dbReference type="Gene3D" id="3.40.50.150">
    <property type="entry name" value="Vaccinia Virus protein VP39"/>
    <property type="match status" value="1"/>
</dbReference>
<name>A0A0G4EH38_VITBC</name>
<dbReference type="PANTHER" id="PTHR43591">
    <property type="entry name" value="METHYLTRANSFERASE"/>
    <property type="match status" value="1"/>
</dbReference>
<keyword evidence="6" id="KW-1185">Reference proteome</keyword>
<dbReference type="GO" id="GO:0008168">
    <property type="term" value="F:methyltransferase activity"/>
    <property type="evidence" value="ECO:0007669"/>
    <property type="project" value="UniProtKB-KW"/>
</dbReference>
<feature type="signal peptide" evidence="4">
    <location>
        <begin position="1"/>
        <end position="20"/>
    </location>
</feature>
<reference evidence="5 6" key="1">
    <citation type="submission" date="2014-11" db="EMBL/GenBank/DDBJ databases">
        <authorList>
            <person name="Zhu J."/>
            <person name="Qi W."/>
            <person name="Song R."/>
        </authorList>
    </citation>
    <scope>NUCLEOTIDE SEQUENCE [LARGE SCALE GENOMIC DNA]</scope>
</reference>
<dbReference type="GO" id="GO:0032259">
    <property type="term" value="P:methylation"/>
    <property type="evidence" value="ECO:0007669"/>
    <property type="project" value="UniProtKB-KW"/>
</dbReference>
<accession>A0A0G4EH38</accession>
<dbReference type="InterPro" id="IPR029063">
    <property type="entry name" value="SAM-dependent_MTases_sf"/>
</dbReference>
<evidence type="ECO:0000313" key="6">
    <source>
        <dbReference type="Proteomes" id="UP000041254"/>
    </source>
</evidence>
<evidence type="ECO:0008006" key="7">
    <source>
        <dbReference type="Google" id="ProtNLM"/>
    </source>
</evidence>
<evidence type="ECO:0000313" key="5">
    <source>
        <dbReference type="EMBL" id="CEL94684.1"/>
    </source>
</evidence>
<dbReference type="OrthoDB" id="6329284at2759"/>
<evidence type="ECO:0000256" key="1">
    <source>
        <dbReference type="ARBA" id="ARBA00022603"/>
    </source>
</evidence>
<dbReference type="SUPFAM" id="SSF53335">
    <property type="entry name" value="S-adenosyl-L-methionine-dependent methyltransferases"/>
    <property type="match status" value="1"/>
</dbReference>
<organism evidence="5 6">
    <name type="scientific">Vitrella brassicaformis (strain CCMP3155)</name>
    <dbReference type="NCBI Taxonomy" id="1169540"/>
    <lineage>
        <taxon>Eukaryota</taxon>
        <taxon>Sar</taxon>
        <taxon>Alveolata</taxon>
        <taxon>Colpodellida</taxon>
        <taxon>Vitrellaceae</taxon>
        <taxon>Vitrella</taxon>
    </lineage>
</organism>
<protein>
    <recommendedName>
        <fullName evidence="7">2-methoxy-6-polyprenyl-1,4-benzoquinol methylase</fullName>
    </recommendedName>
</protein>
<proteinExistence type="predicted"/>